<gene>
    <name evidence="8" type="ORF">V6242_18345</name>
</gene>
<comment type="catalytic activity">
    <reaction evidence="1">
        <text>ATP + protein L-histidine = ADP + protein N-phospho-L-histidine.</text>
        <dbReference type="EC" id="2.7.13.3"/>
    </reaction>
</comment>
<dbReference type="InterPro" id="IPR005467">
    <property type="entry name" value="His_kinase_dom"/>
</dbReference>
<dbReference type="InterPro" id="IPR050351">
    <property type="entry name" value="BphY/WalK/GraS-like"/>
</dbReference>
<evidence type="ECO:0000259" key="7">
    <source>
        <dbReference type="PROSITE" id="PS50109"/>
    </source>
</evidence>
<dbReference type="SUPFAM" id="SSF55874">
    <property type="entry name" value="ATPase domain of HSP90 chaperone/DNA topoisomerase II/histidine kinase"/>
    <property type="match status" value="1"/>
</dbReference>
<evidence type="ECO:0000256" key="5">
    <source>
        <dbReference type="ARBA" id="ARBA00022777"/>
    </source>
</evidence>
<feature type="non-terminal residue" evidence="8">
    <location>
        <position position="72"/>
    </location>
</feature>
<accession>A0ABU9G9C5</accession>
<evidence type="ECO:0000256" key="6">
    <source>
        <dbReference type="ARBA" id="ARBA00023012"/>
    </source>
</evidence>
<keyword evidence="5 8" id="KW-0418">Kinase</keyword>
<dbReference type="Proteomes" id="UP001379949">
    <property type="component" value="Unassembled WGS sequence"/>
</dbReference>
<sequence length="72" mass="8125">MMQNLIENAVRYSIQGEQHATEVVVTIAEFAAYYQIKVIDHGEGIPEAEKEPVFERFYRGRYDIAGSGLGFA</sequence>
<dbReference type="EMBL" id="JBAKAR010000282">
    <property type="protein sequence ID" value="MEL0615094.1"/>
    <property type="molecule type" value="Genomic_DNA"/>
</dbReference>
<keyword evidence="4" id="KW-0808">Transferase</keyword>
<dbReference type="Pfam" id="PF02518">
    <property type="entry name" value="HATPase_c"/>
    <property type="match status" value="1"/>
</dbReference>
<dbReference type="EC" id="2.7.13.3" evidence="2"/>
<comment type="caution">
    <text evidence="8">The sequence shown here is derived from an EMBL/GenBank/DDBJ whole genome shotgun (WGS) entry which is preliminary data.</text>
</comment>
<dbReference type="Gene3D" id="3.30.565.10">
    <property type="entry name" value="Histidine kinase-like ATPase, C-terminal domain"/>
    <property type="match status" value="1"/>
</dbReference>
<keyword evidence="9" id="KW-1185">Reference proteome</keyword>
<dbReference type="CDD" id="cd00075">
    <property type="entry name" value="HATPase"/>
    <property type="match status" value="1"/>
</dbReference>
<keyword evidence="6" id="KW-0902">Two-component regulatory system</keyword>
<feature type="domain" description="Histidine kinase" evidence="7">
    <location>
        <begin position="1"/>
        <end position="72"/>
    </location>
</feature>
<reference evidence="8 9" key="1">
    <citation type="submission" date="2024-02" db="EMBL/GenBank/DDBJ databases">
        <title>Bacteria isolated from the canopy kelp, Nereocystis luetkeana.</title>
        <authorList>
            <person name="Pfister C.A."/>
            <person name="Younker I.T."/>
            <person name="Light S.H."/>
        </authorList>
    </citation>
    <scope>NUCLEOTIDE SEQUENCE [LARGE SCALE GENOMIC DNA]</scope>
    <source>
        <strain evidence="8 9">TI.4.07</strain>
    </source>
</reference>
<dbReference type="RefSeq" id="WP_341568273.1">
    <property type="nucleotide sequence ID" value="NZ_JBAKAR010000282.1"/>
</dbReference>
<evidence type="ECO:0000256" key="4">
    <source>
        <dbReference type="ARBA" id="ARBA00022679"/>
    </source>
</evidence>
<dbReference type="PANTHER" id="PTHR45453">
    <property type="entry name" value="PHOSPHATE REGULON SENSOR PROTEIN PHOR"/>
    <property type="match status" value="1"/>
</dbReference>
<evidence type="ECO:0000256" key="1">
    <source>
        <dbReference type="ARBA" id="ARBA00000085"/>
    </source>
</evidence>
<evidence type="ECO:0000256" key="3">
    <source>
        <dbReference type="ARBA" id="ARBA00022553"/>
    </source>
</evidence>
<dbReference type="InterPro" id="IPR036890">
    <property type="entry name" value="HATPase_C_sf"/>
</dbReference>
<evidence type="ECO:0000256" key="2">
    <source>
        <dbReference type="ARBA" id="ARBA00012438"/>
    </source>
</evidence>
<evidence type="ECO:0000313" key="8">
    <source>
        <dbReference type="EMBL" id="MEL0615094.1"/>
    </source>
</evidence>
<proteinExistence type="predicted"/>
<dbReference type="GO" id="GO:0016301">
    <property type="term" value="F:kinase activity"/>
    <property type="evidence" value="ECO:0007669"/>
    <property type="project" value="UniProtKB-KW"/>
</dbReference>
<feature type="non-terminal residue" evidence="8">
    <location>
        <position position="1"/>
    </location>
</feature>
<dbReference type="PANTHER" id="PTHR45453:SF1">
    <property type="entry name" value="PHOSPHATE REGULON SENSOR PROTEIN PHOR"/>
    <property type="match status" value="1"/>
</dbReference>
<organism evidence="8 9">
    <name type="scientific">Marinomonas arenicola</name>
    <dbReference type="NCBI Taxonomy" id="569601"/>
    <lineage>
        <taxon>Bacteria</taxon>
        <taxon>Pseudomonadati</taxon>
        <taxon>Pseudomonadota</taxon>
        <taxon>Gammaproteobacteria</taxon>
        <taxon>Oceanospirillales</taxon>
        <taxon>Oceanospirillaceae</taxon>
        <taxon>Marinomonas</taxon>
    </lineage>
</organism>
<evidence type="ECO:0000313" key="9">
    <source>
        <dbReference type="Proteomes" id="UP001379949"/>
    </source>
</evidence>
<dbReference type="PROSITE" id="PS50109">
    <property type="entry name" value="HIS_KIN"/>
    <property type="match status" value="1"/>
</dbReference>
<keyword evidence="3" id="KW-0597">Phosphoprotein</keyword>
<name>A0ABU9G9C5_9GAMM</name>
<dbReference type="InterPro" id="IPR004358">
    <property type="entry name" value="Sig_transdc_His_kin-like_C"/>
</dbReference>
<protein>
    <recommendedName>
        <fullName evidence="2">histidine kinase</fullName>
        <ecNumber evidence="2">2.7.13.3</ecNumber>
    </recommendedName>
</protein>
<dbReference type="PRINTS" id="PR00344">
    <property type="entry name" value="BCTRLSENSOR"/>
</dbReference>
<dbReference type="InterPro" id="IPR003594">
    <property type="entry name" value="HATPase_dom"/>
</dbReference>